<dbReference type="InterPro" id="IPR009057">
    <property type="entry name" value="Homeodomain-like_sf"/>
</dbReference>
<keyword evidence="2" id="KW-0238">DNA-binding</keyword>
<comment type="caution">
    <text evidence="5">The sequence shown here is derived from an EMBL/GenBank/DDBJ whole genome shotgun (WGS) entry which is preliminary data.</text>
</comment>
<dbReference type="SMART" id="SM00342">
    <property type="entry name" value="HTH_ARAC"/>
    <property type="match status" value="1"/>
</dbReference>
<dbReference type="PROSITE" id="PS01124">
    <property type="entry name" value="HTH_ARAC_FAMILY_2"/>
    <property type="match status" value="1"/>
</dbReference>
<dbReference type="RefSeq" id="WP_307392467.1">
    <property type="nucleotide sequence ID" value="NZ_BAAADK010000045.1"/>
</dbReference>
<dbReference type="InterPro" id="IPR018060">
    <property type="entry name" value="HTH_AraC"/>
</dbReference>
<dbReference type="SUPFAM" id="SSF46689">
    <property type="entry name" value="Homeodomain-like"/>
    <property type="match status" value="2"/>
</dbReference>
<reference evidence="5 6" key="1">
    <citation type="submission" date="2023-07" db="EMBL/GenBank/DDBJ databases">
        <title>Genomic Encyclopedia of Type Strains, Phase IV (KMG-IV): sequencing the most valuable type-strain genomes for metagenomic binning, comparative biology and taxonomic classification.</title>
        <authorList>
            <person name="Goeker M."/>
        </authorList>
    </citation>
    <scope>NUCLEOTIDE SEQUENCE [LARGE SCALE GENOMIC DNA]</scope>
    <source>
        <strain evidence="5 6">DSM 12751</strain>
    </source>
</reference>
<dbReference type="PRINTS" id="PR00032">
    <property type="entry name" value="HTHARAC"/>
</dbReference>
<dbReference type="InterPro" id="IPR011256">
    <property type="entry name" value="Reg_factor_effector_dom_sf"/>
</dbReference>
<protein>
    <submittedName>
        <fullName evidence="5">AraC-like DNA-binding protein/DNA gyrase inhibitor GyrI</fullName>
    </submittedName>
</protein>
<dbReference type="EMBL" id="JAUSTY010000004">
    <property type="protein sequence ID" value="MDQ0165405.1"/>
    <property type="molecule type" value="Genomic_DNA"/>
</dbReference>
<dbReference type="Pfam" id="PF12833">
    <property type="entry name" value="HTH_18"/>
    <property type="match status" value="1"/>
</dbReference>
<evidence type="ECO:0000256" key="1">
    <source>
        <dbReference type="ARBA" id="ARBA00023015"/>
    </source>
</evidence>
<dbReference type="InterPro" id="IPR050959">
    <property type="entry name" value="MarA-like"/>
</dbReference>
<evidence type="ECO:0000256" key="3">
    <source>
        <dbReference type="ARBA" id="ARBA00023163"/>
    </source>
</evidence>
<dbReference type="PROSITE" id="PS00041">
    <property type="entry name" value="HTH_ARAC_FAMILY_1"/>
    <property type="match status" value="1"/>
</dbReference>
<evidence type="ECO:0000259" key="4">
    <source>
        <dbReference type="PROSITE" id="PS01124"/>
    </source>
</evidence>
<dbReference type="SUPFAM" id="SSF55136">
    <property type="entry name" value="Probable bacterial effector-binding domain"/>
    <property type="match status" value="1"/>
</dbReference>
<proteinExistence type="predicted"/>
<dbReference type="PANTHER" id="PTHR47504:SF5">
    <property type="entry name" value="RIGHT ORIGIN-BINDING PROTEIN"/>
    <property type="match status" value="1"/>
</dbReference>
<gene>
    <name evidence="5" type="ORF">J2S11_001305</name>
</gene>
<sequence>MDYRVNVQEAINYIEKDLEVHADLALIAQQAALSLPHLYRLFYSLTGHSIKDYIRKRRISIASEDLRNTAMPIIDIALKAGFETQASFSKAFKKWVGLSPDMYRASQQHFCFNRIQLVETVEESNSLIKDLNVKVLRLKPMLVLVYRHVQLCKDGLERNALQRAKLLVKDLLLNTDKLRFLGRNIELASSSHIGYEILIPVQGEGRWETKQLKLELLSGGLYAMAVSSAKKDQEVLSAWNTLVSEWLPKSSFIMKNPEYLEEYIVNKEKLIRMKLYLPIERKCKANMIKIQNVSPFCVAYSRVQGVDSSEQADQQLCEWLEHIDFDWRVEGQLYFSYALNPNDEGHWSEYGVSIKPELEFLRHTYIQRKIIGDGDYACMRTKALGSLKGVLELMQGWIKTNPEYRADDSRQWFAKYILSGQSAGEEEIEVICYLPVIVKGNN</sequence>
<dbReference type="Proteomes" id="UP001235840">
    <property type="component" value="Unassembled WGS sequence"/>
</dbReference>
<accession>A0ABT9VXR4</accession>
<evidence type="ECO:0000256" key="2">
    <source>
        <dbReference type="ARBA" id="ARBA00023125"/>
    </source>
</evidence>
<dbReference type="PANTHER" id="PTHR47504">
    <property type="entry name" value="RIGHT ORIGIN-BINDING PROTEIN"/>
    <property type="match status" value="1"/>
</dbReference>
<dbReference type="Gene3D" id="3.20.80.10">
    <property type="entry name" value="Regulatory factor, effector binding domain"/>
    <property type="match status" value="2"/>
</dbReference>
<dbReference type="Gene3D" id="1.10.10.60">
    <property type="entry name" value="Homeodomain-like"/>
    <property type="match status" value="2"/>
</dbReference>
<feature type="domain" description="HTH araC/xylS-type" evidence="4">
    <location>
        <begin position="8"/>
        <end position="106"/>
    </location>
</feature>
<organism evidence="5 6">
    <name type="scientific">Caldalkalibacillus horti</name>
    <dbReference type="NCBI Taxonomy" id="77523"/>
    <lineage>
        <taxon>Bacteria</taxon>
        <taxon>Bacillati</taxon>
        <taxon>Bacillota</taxon>
        <taxon>Bacilli</taxon>
        <taxon>Bacillales</taxon>
        <taxon>Bacillaceae</taxon>
        <taxon>Caldalkalibacillus</taxon>
    </lineage>
</organism>
<dbReference type="Pfam" id="PF06445">
    <property type="entry name" value="GyrI-like"/>
    <property type="match status" value="1"/>
</dbReference>
<evidence type="ECO:0000313" key="6">
    <source>
        <dbReference type="Proteomes" id="UP001235840"/>
    </source>
</evidence>
<keyword evidence="1" id="KW-0805">Transcription regulation</keyword>
<dbReference type="InterPro" id="IPR029442">
    <property type="entry name" value="GyrI-like"/>
</dbReference>
<keyword evidence="6" id="KW-1185">Reference proteome</keyword>
<name>A0ABT9VXR4_9BACI</name>
<dbReference type="InterPro" id="IPR018062">
    <property type="entry name" value="HTH_AraC-typ_CS"/>
</dbReference>
<dbReference type="InterPro" id="IPR020449">
    <property type="entry name" value="Tscrpt_reg_AraC-type_HTH"/>
</dbReference>
<evidence type="ECO:0000313" key="5">
    <source>
        <dbReference type="EMBL" id="MDQ0165405.1"/>
    </source>
</evidence>
<keyword evidence="3" id="KW-0804">Transcription</keyword>